<dbReference type="Gene3D" id="3.40.50.12780">
    <property type="entry name" value="N-terminal domain of ligase-like"/>
    <property type="match status" value="1"/>
</dbReference>
<name>A0ABW2XYY0_9ACTN</name>
<dbReference type="PANTHER" id="PTHR43201">
    <property type="entry name" value="ACYL-COA SYNTHETASE"/>
    <property type="match status" value="1"/>
</dbReference>
<dbReference type="InterPro" id="IPR020845">
    <property type="entry name" value="AMP-binding_CS"/>
</dbReference>
<dbReference type="PANTHER" id="PTHR43201:SF5">
    <property type="entry name" value="MEDIUM-CHAIN ACYL-COA LIGASE ACSF2, MITOCHONDRIAL"/>
    <property type="match status" value="1"/>
</dbReference>
<evidence type="ECO:0000256" key="2">
    <source>
        <dbReference type="ARBA" id="ARBA00022598"/>
    </source>
</evidence>
<organism evidence="5 6">
    <name type="scientific">Actinomadura fibrosa</name>
    <dbReference type="NCBI Taxonomy" id="111802"/>
    <lineage>
        <taxon>Bacteria</taxon>
        <taxon>Bacillati</taxon>
        <taxon>Actinomycetota</taxon>
        <taxon>Actinomycetes</taxon>
        <taxon>Streptosporangiales</taxon>
        <taxon>Thermomonosporaceae</taxon>
        <taxon>Actinomadura</taxon>
    </lineage>
</organism>
<protein>
    <submittedName>
        <fullName evidence="5">Class I adenylate-forming enzyme family protein</fullName>
    </submittedName>
</protein>
<dbReference type="Pfam" id="PF00501">
    <property type="entry name" value="AMP-binding"/>
    <property type="match status" value="1"/>
</dbReference>
<evidence type="ECO:0000313" key="6">
    <source>
        <dbReference type="Proteomes" id="UP001597063"/>
    </source>
</evidence>
<feature type="domain" description="AMP-dependent synthetase/ligase" evidence="3">
    <location>
        <begin position="14"/>
        <end position="379"/>
    </location>
</feature>
<dbReference type="SUPFAM" id="SSF56801">
    <property type="entry name" value="Acetyl-CoA synthetase-like"/>
    <property type="match status" value="1"/>
</dbReference>
<dbReference type="Proteomes" id="UP001597063">
    <property type="component" value="Unassembled WGS sequence"/>
</dbReference>
<evidence type="ECO:0000259" key="3">
    <source>
        <dbReference type="Pfam" id="PF00501"/>
    </source>
</evidence>
<proteinExistence type="inferred from homology"/>
<comment type="similarity">
    <text evidence="1">Belongs to the ATP-dependent AMP-binding enzyme family.</text>
</comment>
<dbReference type="EMBL" id="JBHTGP010000018">
    <property type="protein sequence ID" value="MFD0690758.1"/>
    <property type="molecule type" value="Genomic_DNA"/>
</dbReference>
<dbReference type="InterPro" id="IPR045851">
    <property type="entry name" value="AMP-bd_C_sf"/>
</dbReference>
<evidence type="ECO:0000259" key="4">
    <source>
        <dbReference type="Pfam" id="PF13193"/>
    </source>
</evidence>
<keyword evidence="6" id="KW-1185">Reference proteome</keyword>
<reference evidence="6" key="1">
    <citation type="journal article" date="2019" name="Int. J. Syst. Evol. Microbiol.">
        <title>The Global Catalogue of Microorganisms (GCM) 10K type strain sequencing project: providing services to taxonomists for standard genome sequencing and annotation.</title>
        <authorList>
            <consortium name="The Broad Institute Genomics Platform"/>
            <consortium name="The Broad Institute Genome Sequencing Center for Infectious Disease"/>
            <person name="Wu L."/>
            <person name="Ma J."/>
        </authorList>
    </citation>
    <scope>NUCLEOTIDE SEQUENCE [LARGE SCALE GENOMIC DNA]</scope>
    <source>
        <strain evidence="6">JCM 9371</strain>
    </source>
</reference>
<dbReference type="Pfam" id="PF13193">
    <property type="entry name" value="AMP-binding_C"/>
    <property type="match status" value="1"/>
</dbReference>
<dbReference type="InterPro" id="IPR025110">
    <property type="entry name" value="AMP-bd_C"/>
</dbReference>
<dbReference type="InterPro" id="IPR042099">
    <property type="entry name" value="ANL_N_sf"/>
</dbReference>
<dbReference type="Gene3D" id="3.30.300.30">
    <property type="match status" value="1"/>
</dbReference>
<comment type="caution">
    <text evidence="5">The sequence shown here is derived from an EMBL/GenBank/DDBJ whole genome shotgun (WGS) entry which is preliminary data.</text>
</comment>
<sequence length="521" mass="54868">MRAMTVGAALENATARDKAFLYDGDDTITYTGFDAMADRVANGLLARGVRHGDRIGLLGLNTPDWLAAFFGAARIGAVVVPLNVRYRERELAHMLGQSGARLVISAASAGDFDFAAFFEEFAPRIPGVTDYVFFGKGFPGSASFEELTGAPADPAALAAARAAVRPDDPLLILYTSGTTGAPKGAVITHRGILASASAQARHLAMDETDVLLGHLPLNHVGGITCTVMATLVSGGAVALLPAFGPDAALRAIERHRVTFLGAVPTMFVLMLGREDFADRDLSSVRLCTAGGANVEPALAEAIRHGFPGVPLYGLYGLSESSGACVLSRPGDDPETVARTLGVMIGDFEARVAGPDGTVLPPGETGELQIRGDCLAAGYWDMPEATAEAFLPGGWLATGDMVAMEPDGHLVLRGRKKEMYIQGGFNVYPVEIENVLATHPKVAMAAGIGVPDDVLGEVGRFYVVPRPGGEPPTERELAAHCRDRLADYKTPRQFVITAEVPLTPVGKIHKALLKERYLAGPG</sequence>
<evidence type="ECO:0000256" key="1">
    <source>
        <dbReference type="ARBA" id="ARBA00006432"/>
    </source>
</evidence>
<evidence type="ECO:0000313" key="5">
    <source>
        <dbReference type="EMBL" id="MFD0690758.1"/>
    </source>
</evidence>
<gene>
    <name evidence="5" type="ORF">ACFQZM_40145</name>
</gene>
<accession>A0ABW2XYY0</accession>
<keyword evidence="2" id="KW-0436">Ligase</keyword>
<dbReference type="PROSITE" id="PS00455">
    <property type="entry name" value="AMP_BINDING"/>
    <property type="match status" value="1"/>
</dbReference>
<dbReference type="InterPro" id="IPR000873">
    <property type="entry name" value="AMP-dep_synth/lig_dom"/>
</dbReference>
<feature type="domain" description="AMP-binding enzyme C-terminal" evidence="4">
    <location>
        <begin position="430"/>
        <end position="506"/>
    </location>
</feature>
<dbReference type="RefSeq" id="WP_207400043.1">
    <property type="nucleotide sequence ID" value="NZ_CAACUY010000118.1"/>
</dbReference>